<keyword evidence="1" id="KW-1133">Transmembrane helix</keyword>
<reference evidence="2" key="1">
    <citation type="submission" date="2017-06" db="EMBL/GenBank/DDBJ databases">
        <authorList>
            <person name="Guerrero Bustamante C.A."/>
            <person name="Bowman C.A."/>
            <person name="Russell D.A."/>
            <person name="Pope W.A."/>
            <person name="Jacobs-Sera D."/>
            <person name="Hatfull G.F."/>
        </authorList>
    </citation>
    <scope>NUCLEOTIDE SEQUENCE [LARGE SCALE GENOMIC DNA]</scope>
</reference>
<feature type="transmembrane region" description="Helical" evidence="1">
    <location>
        <begin position="40"/>
        <end position="60"/>
    </location>
</feature>
<feature type="transmembrane region" description="Helical" evidence="1">
    <location>
        <begin position="12"/>
        <end position="34"/>
    </location>
</feature>
<evidence type="ECO:0008006" key="4">
    <source>
        <dbReference type="Google" id="ProtNLM"/>
    </source>
</evidence>
<evidence type="ECO:0000256" key="1">
    <source>
        <dbReference type="SAM" id="Phobius"/>
    </source>
</evidence>
<evidence type="ECO:0000313" key="3">
    <source>
        <dbReference type="Proteomes" id="UP000226097"/>
    </source>
</evidence>
<protein>
    <recommendedName>
        <fullName evidence="4">Holin</fullName>
    </recommendedName>
</protein>
<sequence length="122" mass="12720">MSNHAKPTVQPWMIRKTAYLIIGAVCIILGYFGFIDEQQVNAVTASPVLGTLVAWVAAAFTHEGSDSKATDADVAKARDGSAVDVEKLATEVAGKLLPSLPIPLPVSSSLPVYSGPTSQPQG</sequence>
<keyword evidence="3" id="KW-1185">Reference proteome</keyword>
<organism evidence="2 3">
    <name type="scientific">Corynebacterium phage Poushou</name>
    <dbReference type="NCBI Taxonomy" id="2015851"/>
    <lineage>
        <taxon>Viruses</taxon>
        <taxon>Duplodnaviria</taxon>
        <taxon>Heunggongvirae</taxon>
        <taxon>Uroviricota</taxon>
        <taxon>Caudoviricetes</taxon>
        <taxon>Poushouvirus</taxon>
        <taxon>Poushouvirus Poushou</taxon>
    </lineage>
</organism>
<keyword evidence="1" id="KW-0812">Transmembrane</keyword>
<dbReference type="EMBL" id="MF197383">
    <property type="protein sequence ID" value="ASJ78984.1"/>
    <property type="molecule type" value="Genomic_DNA"/>
</dbReference>
<dbReference type="Proteomes" id="UP000226097">
    <property type="component" value="Segment"/>
</dbReference>
<evidence type="ECO:0000313" key="2">
    <source>
        <dbReference type="EMBL" id="ASJ78984.1"/>
    </source>
</evidence>
<proteinExistence type="predicted"/>
<dbReference type="GeneID" id="40104351"/>
<accession>A0A220NQQ8</accession>
<dbReference type="KEGG" id="vg:40104351"/>
<keyword evidence="1" id="KW-0472">Membrane</keyword>
<dbReference type="RefSeq" id="YP_009626537.1">
    <property type="nucleotide sequence ID" value="NC_042139.2"/>
</dbReference>
<name>A0A220NQQ8_9CAUD</name>
<gene>
    <name evidence="2" type="primary">25</name>
    <name evidence="2" type="ORF">PBI_POUSHOU_25</name>
</gene>